<dbReference type="Pfam" id="PF00589">
    <property type="entry name" value="Phage_integrase"/>
    <property type="match status" value="1"/>
</dbReference>
<name>A0A6N7RMN4_9ACTN</name>
<dbReference type="AlphaFoldDB" id="A0A6N7RMN4"/>
<protein>
    <submittedName>
        <fullName evidence="7">Tyrosine-type recombinase/integrase</fullName>
    </submittedName>
</protein>
<dbReference type="Gene3D" id="1.10.443.10">
    <property type="entry name" value="Intergrase catalytic core"/>
    <property type="match status" value="1"/>
</dbReference>
<evidence type="ECO:0000256" key="4">
    <source>
        <dbReference type="PROSITE-ProRule" id="PRU01248"/>
    </source>
</evidence>
<accession>A0A6N7RMN4</accession>
<dbReference type="SUPFAM" id="SSF56349">
    <property type="entry name" value="DNA breaking-rejoining enzymes"/>
    <property type="match status" value="1"/>
</dbReference>
<dbReference type="PROSITE" id="PS51898">
    <property type="entry name" value="TYR_RECOMBINASE"/>
    <property type="match status" value="1"/>
</dbReference>
<dbReference type="Gene3D" id="1.10.150.130">
    <property type="match status" value="1"/>
</dbReference>
<evidence type="ECO:0000259" key="5">
    <source>
        <dbReference type="PROSITE" id="PS51898"/>
    </source>
</evidence>
<dbReference type="InterPro" id="IPR013762">
    <property type="entry name" value="Integrase-like_cat_sf"/>
</dbReference>
<evidence type="ECO:0000313" key="7">
    <source>
        <dbReference type="EMBL" id="MRX82237.1"/>
    </source>
</evidence>
<evidence type="ECO:0000313" key="8">
    <source>
        <dbReference type="Proteomes" id="UP000438093"/>
    </source>
</evidence>
<proteinExistence type="inferred from homology"/>
<reference evidence="8" key="1">
    <citation type="submission" date="2019-08" db="EMBL/GenBank/DDBJ databases">
        <title>Arthrobacter sp. nov., isolated from plateau pika and Tibetan wild ass.</title>
        <authorList>
            <person name="Ge Y."/>
        </authorList>
    </citation>
    <scope>NUCLEOTIDE SEQUENCE [LARGE SCALE GENOMIC DNA]</scope>
    <source>
        <strain evidence="8">HF-4214</strain>
    </source>
</reference>
<dbReference type="InterPro" id="IPR010998">
    <property type="entry name" value="Integrase_recombinase_N"/>
</dbReference>
<dbReference type="Proteomes" id="UP000438093">
    <property type="component" value="Unassembled WGS sequence"/>
</dbReference>
<keyword evidence="3" id="KW-0233">DNA recombination</keyword>
<sequence length="392" mass="43147">MKQDGRGVWFARPYLGKTPAGREVKPYKSFPEAGDEEEALELAHAWVAGLTGGGRVPSMVLTDLLEDYVASLEINGASSNSVKAYRLFSGNYCARFLKKRRADELTVMDFNRFERSLLKEGGRGGRPLSKATVNGVYQFLRGAYRYFVKNGLCPDNPLLMAEKPVPDQREAIALEEWDFTALVRHLAGVLGGMSEDSNPREVVEAFADWLALHTGMRVGEVCALRRRDVMALRGFVHVGGTVEEKKSVGPVRKEKPKTSHSRRNVSMTDDEFATVHAFMAWQDAVFGWCGPDSPLVSIDGLFMRPSDVSAAFKALCKRLGIDAAATFHTLRHTHASWCLAEGVDIITLSERLGHADPSITMRIYGHVLSGRDAAAAAAFAAIAERVEKEART</sequence>
<feature type="domain" description="Tyr recombinase" evidence="5">
    <location>
        <begin position="175"/>
        <end position="378"/>
    </location>
</feature>
<dbReference type="PANTHER" id="PTHR30349">
    <property type="entry name" value="PHAGE INTEGRASE-RELATED"/>
    <property type="match status" value="1"/>
</dbReference>
<dbReference type="InterPro" id="IPR050090">
    <property type="entry name" value="Tyrosine_recombinase_XerCD"/>
</dbReference>
<keyword evidence="2 4" id="KW-0238">DNA-binding</keyword>
<comment type="caution">
    <text evidence="7">The sequence shown here is derived from an EMBL/GenBank/DDBJ whole genome shotgun (WGS) entry which is preliminary data.</text>
</comment>
<feature type="domain" description="Core-binding (CB)" evidence="6">
    <location>
        <begin position="59"/>
        <end position="148"/>
    </location>
</feature>
<dbReference type="InterPro" id="IPR011010">
    <property type="entry name" value="DNA_brk_join_enz"/>
</dbReference>
<evidence type="ECO:0000259" key="6">
    <source>
        <dbReference type="PROSITE" id="PS51900"/>
    </source>
</evidence>
<comment type="similarity">
    <text evidence="1">Belongs to the 'phage' integrase family.</text>
</comment>
<evidence type="ECO:0000256" key="1">
    <source>
        <dbReference type="ARBA" id="ARBA00008857"/>
    </source>
</evidence>
<evidence type="ECO:0000256" key="3">
    <source>
        <dbReference type="ARBA" id="ARBA00023172"/>
    </source>
</evidence>
<dbReference type="GO" id="GO:0006310">
    <property type="term" value="P:DNA recombination"/>
    <property type="evidence" value="ECO:0007669"/>
    <property type="project" value="UniProtKB-KW"/>
</dbReference>
<dbReference type="CDD" id="cd01189">
    <property type="entry name" value="INT_ICEBs1_C_like"/>
    <property type="match status" value="1"/>
</dbReference>
<gene>
    <name evidence="7" type="ORF">GJG86_06990</name>
</gene>
<dbReference type="InterPro" id="IPR002104">
    <property type="entry name" value="Integrase_catalytic"/>
</dbReference>
<dbReference type="GO" id="GO:0003677">
    <property type="term" value="F:DNA binding"/>
    <property type="evidence" value="ECO:0007669"/>
    <property type="project" value="UniProtKB-UniRule"/>
</dbReference>
<dbReference type="PANTHER" id="PTHR30349:SF41">
    <property type="entry name" value="INTEGRASE_RECOMBINASE PROTEIN MJ0367-RELATED"/>
    <property type="match status" value="1"/>
</dbReference>
<dbReference type="InterPro" id="IPR044068">
    <property type="entry name" value="CB"/>
</dbReference>
<organism evidence="7 8">
    <name type="scientific">Eggerthella guodeyinii</name>
    <dbReference type="NCBI Taxonomy" id="2690837"/>
    <lineage>
        <taxon>Bacteria</taxon>
        <taxon>Bacillati</taxon>
        <taxon>Actinomycetota</taxon>
        <taxon>Coriobacteriia</taxon>
        <taxon>Eggerthellales</taxon>
        <taxon>Eggerthellaceae</taxon>
        <taxon>Eggerthella</taxon>
    </lineage>
</organism>
<evidence type="ECO:0000256" key="2">
    <source>
        <dbReference type="ARBA" id="ARBA00023125"/>
    </source>
</evidence>
<keyword evidence="8" id="KW-1185">Reference proteome</keyword>
<dbReference type="GO" id="GO:0015074">
    <property type="term" value="P:DNA integration"/>
    <property type="evidence" value="ECO:0007669"/>
    <property type="project" value="InterPro"/>
</dbReference>
<dbReference type="PROSITE" id="PS51900">
    <property type="entry name" value="CB"/>
    <property type="match status" value="1"/>
</dbReference>
<dbReference type="EMBL" id="VTFY01000004">
    <property type="protein sequence ID" value="MRX82237.1"/>
    <property type="molecule type" value="Genomic_DNA"/>
</dbReference>